<evidence type="ECO:0000313" key="1">
    <source>
        <dbReference type="EMBL" id="RPB01346.1"/>
    </source>
</evidence>
<proteinExistence type="predicted"/>
<dbReference type="AlphaFoldDB" id="A0A3N4JSM8"/>
<dbReference type="SUPFAM" id="SSF48403">
    <property type="entry name" value="Ankyrin repeat"/>
    <property type="match status" value="1"/>
</dbReference>
<evidence type="ECO:0000313" key="2">
    <source>
        <dbReference type="Proteomes" id="UP000276215"/>
    </source>
</evidence>
<dbReference type="Gene3D" id="1.25.40.20">
    <property type="entry name" value="Ankyrin repeat-containing domain"/>
    <property type="match status" value="1"/>
</dbReference>
<organism evidence="1 2">
    <name type="scientific">Choiromyces venosus 120613-1</name>
    <dbReference type="NCBI Taxonomy" id="1336337"/>
    <lineage>
        <taxon>Eukaryota</taxon>
        <taxon>Fungi</taxon>
        <taxon>Dikarya</taxon>
        <taxon>Ascomycota</taxon>
        <taxon>Pezizomycotina</taxon>
        <taxon>Pezizomycetes</taxon>
        <taxon>Pezizales</taxon>
        <taxon>Tuberaceae</taxon>
        <taxon>Choiromyces</taxon>
    </lineage>
</organism>
<reference evidence="1 2" key="1">
    <citation type="journal article" date="2018" name="Nat. Ecol. Evol.">
        <title>Pezizomycetes genomes reveal the molecular basis of ectomycorrhizal truffle lifestyle.</title>
        <authorList>
            <person name="Murat C."/>
            <person name="Payen T."/>
            <person name="Noel B."/>
            <person name="Kuo A."/>
            <person name="Morin E."/>
            <person name="Chen J."/>
            <person name="Kohler A."/>
            <person name="Krizsan K."/>
            <person name="Balestrini R."/>
            <person name="Da Silva C."/>
            <person name="Montanini B."/>
            <person name="Hainaut M."/>
            <person name="Levati E."/>
            <person name="Barry K.W."/>
            <person name="Belfiori B."/>
            <person name="Cichocki N."/>
            <person name="Clum A."/>
            <person name="Dockter R.B."/>
            <person name="Fauchery L."/>
            <person name="Guy J."/>
            <person name="Iotti M."/>
            <person name="Le Tacon F."/>
            <person name="Lindquist E.A."/>
            <person name="Lipzen A."/>
            <person name="Malagnac F."/>
            <person name="Mello A."/>
            <person name="Molinier V."/>
            <person name="Miyauchi S."/>
            <person name="Poulain J."/>
            <person name="Riccioni C."/>
            <person name="Rubini A."/>
            <person name="Sitrit Y."/>
            <person name="Splivallo R."/>
            <person name="Traeger S."/>
            <person name="Wang M."/>
            <person name="Zifcakova L."/>
            <person name="Wipf D."/>
            <person name="Zambonelli A."/>
            <person name="Paolocci F."/>
            <person name="Nowrousian M."/>
            <person name="Ottonello S."/>
            <person name="Baldrian P."/>
            <person name="Spatafora J.W."/>
            <person name="Henrissat B."/>
            <person name="Nagy L.G."/>
            <person name="Aury J.M."/>
            <person name="Wincker P."/>
            <person name="Grigoriev I.V."/>
            <person name="Bonfante P."/>
            <person name="Martin F.M."/>
        </authorList>
    </citation>
    <scope>NUCLEOTIDE SEQUENCE [LARGE SCALE GENOMIC DNA]</scope>
    <source>
        <strain evidence="1 2">120613-1</strain>
    </source>
</reference>
<gene>
    <name evidence="1" type="ORF">L873DRAFT_1677256</name>
</gene>
<dbReference type="InterPro" id="IPR036770">
    <property type="entry name" value="Ankyrin_rpt-contain_sf"/>
</dbReference>
<dbReference type="InterPro" id="IPR002110">
    <property type="entry name" value="Ankyrin_rpt"/>
</dbReference>
<dbReference type="Pfam" id="PF13637">
    <property type="entry name" value="Ank_4"/>
    <property type="match status" value="1"/>
</dbReference>
<sequence length="72" mass="7734">AATHGHESIVRLLLICNDINPNKPDIDGQIPLLQAASFDSHNCVGQTANSKVVHQTGHQGCLPQYLDMSVNS</sequence>
<dbReference type="Proteomes" id="UP000276215">
    <property type="component" value="Unassembled WGS sequence"/>
</dbReference>
<evidence type="ECO:0008006" key="3">
    <source>
        <dbReference type="Google" id="ProtNLM"/>
    </source>
</evidence>
<accession>A0A3N4JSM8</accession>
<protein>
    <recommendedName>
        <fullName evidence="3">Ankyrin</fullName>
    </recommendedName>
</protein>
<dbReference type="EMBL" id="ML120374">
    <property type="protein sequence ID" value="RPB01346.1"/>
    <property type="molecule type" value="Genomic_DNA"/>
</dbReference>
<feature type="non-terminal residue" evidence="1">
    <location>
        <position position="1"/>
    </location>
</feature>
<dbReference type="OrthoDB" id="3556833at2759"/>
<keyword evidence="2" id="KW-1185">Reference proteome</keyword>
<name>A0A3N4JSM8_9PEZI</name>